<dbReference type="CDD" id="cd16914">
    <property type="entry name" value="EcfT"/>
    <property type="match status" value="1"/>
</dbReference>
<name>A0A2I1I481_9ACTO</name>
<dbReference type="PANTHER" id="PTHR33514:SF13">
    <property type="entry name" value="PROTEIN ABCI12, CHLOROPLASTIC"/>
    <property type="match status" value="1"/>
</dbReference>
<keyword evidence="4 5" id="KW-0472">Membrane</keyword>
<evidence type="ECO:0000256" key="3">
    <source>
        <dbReference type="ARBA" id="ARBA00022989"/>
    </source>
</evidence>
<dbReference type="InterPro" id="IPR003339">
    <property type="entry name" value="ABC/ECF_trnsptr_transmembrane"/>
</dbReference>
<dbReference type="EMBL" id="PKKJ01000009">
    <property type="protein sequence ID" value="PKY65930.1"/>
    <property type="molecule type" value="Genomic_DNA"/>
</dbReference>
<proteinExistence type="predicted"/>
<feature type="transmembrane region" description="Helical" evidence="5">
    <location>
        <begin position="238"/>
        <end position="257"/>
    </location>
</feature>
<dbReference type="Pfam" id="PF02361">
    <property type="entry name" value="CbiQ"/>
    <property type="match status" value="1"/>
</dbReference>
<keyword evidence="3 5" id="KW-1133">Transmembrane helix</keyword>
<dbReference type="Proteomes" id="UP000234545">
    <property type="component" value="Unassembled WGS sequence"/>
</dbReference>
<comment type="subcellular location">
    <subcellularLocation>
        <location evidence="1">Membrane</location>
        <topology evidence="1">Multi-pass membrane protein</topology>
    </subcellularLocation>
</comment>
<feature type="transmembrane region" description="Helical" evidence="5">
    <location>
        <begin position="52"/>
        <end position="69"/>
    </location>
</feature>
<accession>A0A2I1I481</accession>
<dbReference type="GO" id="GO:0005886">
    <property type="term" value="C:plasma membrane"/>
    <property type="evidence" value="ECO:0007669"/>
    <property type="project" value="TreeGrafter"/>
</dbReference>
<dbReference type="OrthoDB" id="4640601at2"/>
<keyword evidence="2 5" id="KW-0812">Transmembrane</keyword>
<evidence type="ECO:0000256" key="5">
    <source>
        <dbReference type="SAM" id="Phobius"/>
    </source>
</evidence>
<sequence length="258" mass="28076">MTRVRSRKAYRPSGFTLPRPLPWTSPLTRTSPEVMIVCWTVLTSLLLVWPKWPTLGLVAIPLILATVISRVPPKAVRIPPLWFWSSMIGGFIGASIGGGFWVFLRLSVLALLVLWGTYLLAWTFSTARLATALSHLIYPLKWIGAPVDEWAAMMALALKSLPTLGDQASAVVDTARLRMGNDLMRASFTTLVKAGIDIITACLSAASRSAVDTGRAMSLRGGTLFTREKGSQLNWPDLVVILIVVADIAGIVAMHLLV</sequence>
<evidence type="ECO:0000256" key="2">
    <source>
        <dbReference type="ARBA" id="ARBA00022692"/>
    </source>
</evidence>
<protein>
    <submittedName>
        <fullName evidence="6">Cobalt transporter</fullName>
    </submittedName>
</protein>
<comment type="caution">
    <text evidence="6">The sequence shown here is derived from an EMBL/GenBank/DDBJ whole genome shotgun (WGS) entry which is preliminary data.</text>
</comment>
<dbReference type="PANTHER" id="PTHR33514">
    <property type="entry name" value="PROTEIN ABCI12, CHLOROPLASTIC"/>
    <property type="match status" value="1"/>
</dbReference>
<feature type="transmembrane region" description="Helical" evidence="5">
    <location>
        <begin position="81"/>
        <end position="103"/>
    </location>
</feature>
<dbReference type="AlphaFoldDB" id="A0A2I1I481"/>
<evidence type="ECO:0000256" key="4">
    <source>
        <dbReference type="ARBA" id="ARBA00023136"/>
    </source>
</evidence>
<evidence type="ECO:0000313" key="6">
    <source>
        <dbReference type="EMBL" id="PKY65930.1"/>
    </source>
</evidence>
<reference evidence="6 7" key="1">
    <citation type="submission" date="2017-12" db="EMBL/GenBank/DDBJ databases">
        <title>Phylogenetic diversity of female urinary microbiome.</title>
        <authorList>
            <person name="Thomas-White K."/>
            <person name="Wolfe A.J."/>
        </authorList>
    </citation>
    <scope>NUCLEOTIDE SEQUENCE [LARGE SCALE GENOMIC DNA]</scope>
    <source>
        <strain evidence="6 7">UMB0250</strain>
    </source>
</reference>
<feature type="transmembrane region" description="Helical" evidence="5">
    <location>
        <begin position="109"/>
        <end position="131"/>
    </location>
</feature>
<organism evidence="6 7">
    <name type="scientific">Schaalia turicensis</name>
    <dbReference type="NCBI Taxonomy" id="131111"/>
    <lineage>
        <taxon>Bacteria</taxon>
        <taxon>Bacillati</taxon>
        <taxon>Actinomycetota</taxon>
        <taxon>Actinomycetes</taxon>
        <taxon>Actinomycetales</taxon>
        <taxon>Actinomycetaceae</taxon>
        <taxon>Schaalia</taxon>
    </lineage>
</organism>
<evidence type="ECO:0000313" key="7">
    <source>
        <dbReference type="Proteomes" id="UP000234545"/>
    </source>
</evidence>
<dbReference type="RefSeq" id="WP_101628415.1">
    <property type="nucleotide sequence ID" value="NZ_PKKJ01000009.1"/>
</dbReference>
<gene>
    <name evidence="6" type="ORF">CYJ25_06750</name>
</gene>
<evidence type="ECO:0000256" key="1">
    <source>
        <dbReference type="ARBA" id="ARBA00004141"/>
    </source>
</evidence>